<name>A0A2T0LC71_9BACL</name>
<dbReference type="GO" id="GO:0016301">
    <property type="term" value="F:kinase activity"/>
    <property type="evidence" value="ECO:0007669"/>
    <property type="project" value="UniProtKB-KW"/>
</dbReference>
<dbReference type="SUPFAM" id="SSF53613">
    <property type="entry name" value="Ribokinase-like"/>
    <property type="match status" value="1"/>
</dbReference>
<gene>
    <name evidence="4" type="ORF">CLV97_12342</name>
</gene>
<dbReference type="Pfam" id="PF00294">
    <property type="entry name" value="PfkB"/>
    <property type="match status" value="1"/>
</dbReference>
<sequence>MAGIGSPDARKRTYDRTRSKGEKAMITVIGDMMLDILVRQDTVHYATDSEGDVDLRAGGQGGNVAAWIAACGEQSHLIGKVGDDPFGAYLIGEAEKRGVKCSVTPHPGEKTGRILVMVDRNGERSMIVDRGANRLLSEADIQGIEDSRLLYISGYTFYVKETRDAAQYAKREAGRRGIPVAVDPSSLYHLRFEKTGFISFLEGTTFLFPNYEEGKALTGEEEPARIVESLRRWVPHPVLKLGEKGCMLFADGIIVHVPAPSAEPVDSTGAGDAFAGAFMAEYQRTSSVLKAAQYAVGVAARVVQRVGGQPEIK</sequence>
<organism evidence="4 5">
    <name type="scientific">Planifilum fimeticola</name>
    <dbReference type="NCBI Taxonomy" id="201975"/>
    <lineage>
        <taxon>Bacteria</taxon>
        <taxon>Bacillati</taxon>
        <taxon>Bacillota</taxon>
        <taxon>Bacilli</taxon>
        <taxon>Bacillales</taxon>
        <taxon>Thermoactinomycetaceae</taxon>
        <taxon>Planifilum</taxon>
    </lineage>
</organism>
<proteinExistence type="predicted"/>
<feature type="domain" description="Carbohydrate kinase PfkB" evidence="3">
    <location>
        <begin position="24"/>
        <end position="310"/>
    </location>
</feature>
<dbReference type="Gene3D" id="3.40.1190.20">
    <property type="match status" value="1"/>
</dbReference>
<evidence type="ECO:0000256" key="2">
    <source>
        <dbReference type="ARBA" id="ARBA00022777"/>
    </source>
</evidence>
<dbReference type="Proteomes" id="UP000237797">
    <property type="component" value="Unassembled WGS sequence"/>
</dbReference>
<dbReference type="PANTHER" id="PTHR10584">
    <property type="entry name" value="SUGAR KINASE"/>
    <property type="match status" value="1"/>
</dbReference>
<accession>A0A2T0LC71</accession>
<evidence type="ECO:0000256" key="1">
    <source>
        <dbReference type="ARBA" id="ARBA00022679"/>
    </source>
</evidence>
<dbReference type="EMBL" id="PVNE01000023">
    <property type="protein sequence ID" value="PRX39589.1"/>
    <property type="molecule type" value="Genomic_DNA"/>
</dbReference>
<dbReference type="AlphaFoldDB" id="A0A2T0LC71"/>
<dbReference type="PANTHER" id="PTHR10584:SF167">
    <property type="entry name" value="PFKB DOMAIN PROTEIN"/>
    <property type="match status" value="1"/>
</dbReference>
<dbReference type="OrthoDB" id="9813569at2"/>
<dbReference type="InterPro" id="IPR011611">
    <property type="entry name" value="PfkB_dom"/>
</dbReference>
<evidence type="ECO:0000313" key="5">
    <source>
        <dbReference type="Proteomes" id="UP000237797"/>
    </source>
</evidence>
<reference evidence="4 5" key="1">
    <citation type="submission" date="2018-03" db="EMBL/GenBank/DDBJ databases">
        <title>Genomic Encyclopedia of Archaeal and Bacterial Type Strains, Phase II (KMG-II): from individual species to whole genera.</title>
        <authorList>
            <person name="Goeker M."/>
        </authorList>
    </citation>
    <scope>NUCLEOTIDE SEQUENCE [LARGE SCALE GENOMIC DNA]</scope>
    <source>
        <strain evidence="4 5">DSM 44946</strain>
    </source>
</reference>
<keyword evidence="1" id="KW-0808">Transferase</keyword>
<evidence type="ECO:0000259" key="3">
    <source>
        <dbReference type="Pfam" id="PF00294"/>
    </source>
</evidence>
<dbReference type="CDD" id="cd01166">
    <property type="entry name" value="KdgK"/>
    <property type="match status" value="1"/>
</dbReference>
<evidence type="ECO:0000313" key="4">
    <source>
        <dbReference type="EMBL" id="PRX39589.1"/>
    </source>
</evidence>
<keyword evidence="5" id="KW-1185">Reference proteome</keyword>
<dbReference type="InterPro" id="IPR029056">
    <property type="entry name" value="Ribokinase-like"/>
</dbReference>
<protein>
    <submittedName>
        <fullName evidence="4">Sugar/nucleoside kinase (Ribokinase family)</fullName>
    </submittedName>
</protein>
<comment type="caution">
    <text evidence="4">The sequence shown here is derived from an EMBL/GenBank/DDBJ whole genome shotgun (WGS) entry which is preliminary data.</text>
</comment>
<dbReference type="PROSITE" id="PS00583">
    <property type="entry name" value="PFKB_KINASES_1"/>
    <property type="match status" value="1"/>
</dbReference>
<dbReference type="InterPro" id="IPR002173">
    <property type="entry name" value="Carboh/pur_kinase_PfkB_CS"/>
</dbReference>
<keyword evidence="2 4" id="KW-0418">Kinase</keyword>
<dbReference type="PROSITE" id="PS00584">
    <property type="entry name" value="PFKB_KINASES_2"/>
    <property type="match status" value="1"/>
</dbReference>